<dbReference type="Gramene" id="VVA33622">
    <property type="protein sequence ID" value="VVA33622"/>
    <property type="gene ID" value="Prudul26B001502"/>
</dbReference>
<dbReference type="AlphaFoldDB" id="A0A5E4G1X4"/>
<dbReference type="Proteomes" id="UP000327085">
    <property type="component" value="Chromosome 5"/>
</dbReference>
<protein>
    <submittedName>
        <fullName evidence="1">Uncharacterized protein</fullName>
    </submittedName>
</protein>
<name>A0A5E4G1X4_PRUDU</name>
<dbReference type="EMBL" id="CABIKO010000296">
    <property type="protein sequence ID" value="VVA33622.1"/>
    <property type="molecule type" value="Genomic_DNA"/>
</dbReference>
<sequence>MHAKKKNGEKGVAVVASAGRPFVSPVTDATSGVSTSPMIVPLVDDSLTVLFQLSILECANYE</sequence>
<dbReference type="InParanoid" id="A0A5E4G1X4"/>
<feature type="non-terminal residue" evidence="1">
    <location>
        <position position="62"/>
    </location>
</feature>
<gene>
    <name evidence="1" type="ORF">ALMOND_2B001502</name>
</gene>
<organism evidence="1 2">
    <name type="scientific">Prunus dulcis</name>
    <name type="common">Almond</name>
    <name type="synonym">Amygdalus dulcis</name>
    <dbReference type="NCBI Taxonomy" id="3755"/>
    <lineage>
        <taxon>Eukaryota</taxon>
        <taxon>Viridiplantae</taxon>
        <taxon>Streptophyta</taxon>
        <taxon>Embryophyta</taxon>
        <taxon>Tracheophyta</taxon>
        <taxon>Spermatophyta</taxon>
        <taxon>Magnoliopsida</taxon>
        <taxon>eudicotyledons</taxon>
        <taxon>Gunneridae</taxon>
        <taxon>Pentapetalae</taxon>
        <taxon>rosids</taxon>
        <taxon>fabids</taxon>
        <taxon>Rosales</taxon>
        <taxon>Rosaceae</taxon>
        <taxon>Amygdaloideae</taxon>
        <taxon>Amygdaleae</taxon>
        <taxon>Prunus</taxon>
    </lineage>
</organism>
<reference evidence="2" key="1">
    <citation type="journal article" date="2020" name="Plant J.">
        <title>Transposons played a major role in the diversification between the closely related almond and peach genomes: results from the almond genome sequence.</title>
        <authorList>
            <person name="Alioto T."/>
            <person name="Alexiou K.G."/>
            <person name="Bardil A."/>
            <person name="Barteri F."/>
            <person name="Castanera R."/>
            <person name="Cruz F."/>
            <person name="Dhingra A."/>
            <person name="Duval H."/>
            <person name="Fernandez I Marti A."/>
            <person name="Frias L."/>
            <person name="Galan B."/>
            <person name="Garcia J.L."/>
            <person name="Howad W."/>
            <person name="Gomez-Garrido J."/>
            <person name="Gut M."/>
            <person name="Julca I."/>
            <person name="Morata J."/>
            <person name="Puigdomenech P."/>
            <person name="Ribeca P."/>
            <person name="Rubio Cabetas M.J."/>
            <person name="Vlasova A."/>
            <person name="Wirthensohn M."/>
            <person name="Garcia-Mas J."/>
            <person name="Gabaldon T."/>
            <person name="Casacuberta J.M."/>
            <person name="Arus P."/>
        </authorList>
    </citation>
    <scope>NUCLEOTIDE SEQUENCE [LARGE SCALE GENOMIC DNA]</scope>
    <source>
        <strain evidence="2">cv. Texas</strain>
    </source>
</reference>
<accession>A0A5E4G1X4</accession>
<evidence type="ECO:0000313" key="2">
    <source>
        <dbReference type="Proteomes" id="UP000327085"/>
    </source>
</evidence>
<evidence type="ECO:0000313" key="1">
    <source>
        <dbReference type="EMBL" id="VVA33622.1"/>
    </source>
</evidence>
<proteinExistence type="predicted"/>